<dbReference type="EMBL" id="KZ772674">
    <property type="protein sequence ID" value="PTQ49655.1"/>
    <property type="molecule type" value="Genomic_DNA"/>
</dbReference>
<evidence type="ECO:0000256" key="2">
    <source>
        <dbReference type="ARBA" id="ARBA00022723"/>
    </source>
</evidence>
<dbReference type="GO" id="GO:0005737">
    <property type="term" value="C:cytoplasm"/>
    <property type="evidence" value="ECO:0000318"/>
    <property type="project" value="GO_Central"/>
</dbReference>
<evidence type="ECO:0000259" key="7">
    <source>
        <dbReference type="PROSITE" id="PS50021"/>
    </source>
</evidence>
<dbReference type="FunFam" id="1.10.418.10:FF:000010">
    <property type="entry name" value="Plastin-3 isoform 1"/>
    <property type="match status" value="1"/>
</dbReference>
<dbReference type="InterPro" id="IPR036872">
    <property type="entry name" value="CH_dom_sf"/>
</dbReference>
<dbReference type="Gene3D" id="1.10.238.10">
    <property type="entry name" value="EF-hand"/>
    <property type="match status" value="1"/>
</dbReference>
<dbReference type="Pfam" id="PF00307">
    <property type="entry name" value="CH"/>
    <property type="match status" value="4"/>
</dbReference>
<organism evidence="8 9">
    <name type="scientific">Marchantia polymorpha</name>
    <name type="common">Common liverwort</name>
    <name type="synonym">Marchantia aquatica</name>
    <dbReference type="NCBI Taxonomy" id="3197"/>
    <lineage>
        <taxon>Eukaryota</taxon>
        <taxon>Viridiplantae</taxon>
        <taxon>Streptophyta</taxon>
        <taxon>Embryophyta</taxon>
        <taxon>Marchantiophyta</taxon>
        <taxon>Marchantiopsida</taxon>
        <taxon>Marchantiidae</taxon>
        <taxon>Marchantiales</taxon>
        <taxon>Marchantiaceae</taxon>
        <taxon>Marchantia</taxon>
    </lineage>
</organism>
<evidence type="ECO:0000256" key="6">
    <source>
        <dbReference type="SAM" id="MobiDB-lite"/>
    </source>
</evidence>
<dbReference type="PANTHER" id="PTHR19961">
    <property type="entry name" value="FIMBRIN/PLASTIN"/>
    <property type="match status" value="1"/>
</dbReference>
<dbReference type="SUPFAM" id="SSF47576">
    <property type="entry name" value="Calponin-homology domain, CH-domain"/>
    <property type="match status" value="1"/>
</dbReference>
<keyword evidence="3" id="KW-0677">Repeat</keyword>
<sequence>MASFGGVAVSDPKLSGHFTQGQLRALKAQFDAWNVGKSGVITAAELEAGMENLNLAKPLTTAEVAKLVEEHDVDHKGGLEFESFLRVQLELQKNGRSPAVSPQKSAFLTTAQFANVHHISASEKRAYVDHINTYLDNDPAMVKYLPIDPTTDDLFNIAKDGVLLCKLINLAVTGTIDERAMNIKDKLNPWERNENHTLCLNSAKAIGCSVVNIGTQDLVEGRPHLVLGLITQIVKVQLLADINLKKTPELAELLDDMEEFEELLRLPAEKLLLRWMNYHLKKAGYTKVVSNYSSDVKDGTAYAMLLHKLAPESCTLEPLSISDPLERAQAVLAQASRIGSSKYLSAKDIVDGSPNLNLAFVAHLFRIRSGLSTDSSKFTFAELIESDDEQDSREERAFRMWINSLGIEYVSSLFEDVRDGWVLLEVLDKVSPGSVNWKGATKPPIKMPFKKVENCNQAISIGKSLKFSLVNVSGKDLVEGNKKLTLAFLWQLMRYHMFYLLKNLRLKGKEVSEADIVQWANLKVRNVGKTSKMESFKDKSLASGVFFLDLLGAVEPRVVNWNIVTSGLTEEDRKKNAMYIISVARKIGCSIFLLWDDLVEVRPKMILTLAASIMLWSLSSKAKVADASASPEKSPSVKSESAPSSPPTAPASPPPGEDVLPPLDTPSSPPLDPPSSPPVDEPSSPPSAPPPEIAENGHDTPS</sequence>
<dbReference type="Gramene" id="Mp1g27470.1">
    <property type="protein sequence ID" value="Mp1g27470.1.cds"/>
    <property type="gene ID" value="Mp1g27470"/>
</dbReference>
<dbReference type="InterPro" id="IPR001589">
    <property type="entry name" value="Actinin_actin-bd_CS"/>
</dbReference>
<dbReference type="GO" id="GO:0051015">
    <property type="term" value="F:actin filament binding"/>
    <property type="evidence" value="ECO:0000318"/>
    <property type="project" value="GO_Central"/>
</dbReference>
<keyword evidence="5" id="KW-0009">Actin-binding</keyword>
<feature type="compositionally biased region" description="Pro residues" evidence="6">
    <location>
        <begin position="663"/>
        <end position="692"/>
    </location>
</feature>
<evidence type="ECO:0000256" key="5">
    <source>
        <dbReference type="ARBA" id="ARBA00023203"/>
    </source>
</evidence>
<feature type="domain" description="Calponin-homology (CH)" evidence="7">
    <location>
        <begin position="392"/>
        <end position="497"/>
    </location>
</feature>
<evidence type="ECO:0000256" key="1">
    <source>
        <dbReference type="ARBA" id="ARBA00011385"/>
    </source>
</evidence>
<dbReference type="Gene3D" id="1.10.418.10">
    <property type="entry name" value="Calponin-like domain"/>
    <property type="match status" value="4"/>
</dbReference>
<feature type="compositionally biased region" description="Pro residues" evidence="6">
    <location>
        <begin position="644"/>
        <end position="656"/>
    </location>
</feature>
<dbReference type="SMART" id="SM00033">
    <property type="entry name" value="CH"/>
    <property type="match status" value="4"/>
</dbReference>
<feature type="region of interest" description="Disordered" evidence="6">
    <location>
        <begin position="628"/>
        <end position="702"/>
    </location>
</feature>
<feature type="compositionally biased region" description="Low complexity" evidence="6">
    <location>
        <begin position="628"/>
        <end position="643"/>
    </location>
</feature>
<evidence type="ECO:0000313" key="9">
    <source>
        <dbReference type="Proteomes" id="UP000244005"/>
    </source>
</evidence>
<dbReference type="PROSITE" id="PS00019">
    <property type="entry name" value="ACTININ_1"/>
    <property type="match status" value="1"/>
</dbReference>
<feature type="domain" description="Calponin-homology (CH)" evidence="7">
    <location>
        <begin position="121"/>
        <end position="238"/>
    </location>
</feature>
<dbReference type="InterPro" id="IPR039959">
    <property type="entry name" value="Fimbrin/Plastin"/>
</dbReference>
<feature type="domain" description="Calponin-homology (CH)" evidence="7">
    <location>
        <begin position="510"/>
        <end position="618"/>
    </location>
</feature>
<accession>A0A2R6XU72</accession>
<evidence type="ECO:0000256" key="4">
    <source>
        <dbReference type="ARBA" id="ARBA00022837"/>
    </source>
</evidence>
<evidence type="ECO:0000313" key="8">
    <source>
        <dbReference type="EMBL" id="PTQ49655.1"/>
    </source>
</evidence>
<dbReference type="AlphaFoldDB" id="A0A2R6XU72"/>
<dbReference type="InterPro" id="IPR001715">
    <property type="entry name" value="CH_dom"/>
</dbReference>
<proteinExistence type="predicted"/>
<dbReference type="SUPFAM" id="SSF47473">
    <property type="entry name" value="EF-hand"/>
    <property type="match status" value="1"/>
</dbReference>
<dbReference type="Proteomes" id="UP000244005">
    <property type="component" value="Unassembled WGS sequence"/>
</dbReference>
<dbReference type="FunFam" id="1.10.418.10:FF:000042">
    <property type="entry name" value="Fimbrin, putative"/>
    <property type="match status" value="1"/>
</dbReference>
<comment type="subunit">
    <text evidence="1">Interacts with F-actin.</text>
</comment>
<protein>
    <recommendedName>
        <fullName evidence="7">Calponin-homology (CH) domain-containing protein</fullName>
    </recommendedName>
</protein>
<dbReference type="GO" id="GO:0051639">
    <property type="term" value="P:actin filament network formation"/>
    <property type="evidence" value="ECO:0000318"/>
    <property type="project" value="GO_Central"/>
</dbReference>
<dbReference type="GO" id="GO:0051017">
    <property type="term" value="P:actin filament bundle assembly"/>
    <property type="evidence" value="ECO:0000318"/>
    <property type="project" value="GO_Central"/>
</dbReference>
<reference evidence="9" key="1">
    <citation type="journal article" date="2017" name="Cell">
        <title>Insights into land plant evolution garnered from the Marchantia polymorpha genome.</title>
        <authorList>
            <person name="Bowman J.L."/>
            <person name="Kohchi T."/>
            <person name="Yamato K.T."/>
            <person name="Jenkins J."/>
            <person name="Shu S."/>
            <person name="Ishizaki K."/>
            <person name="Yamaoka S."/>
            <person name="Nishihama R."/>
            <person name="Nakamura Y."/>
            <person name="Berger F."/>
            <person name="Adam C."/>
            <person name="Aki S.S."/>
            <person name="Althoff F."/>
            <person name="Araki T."/>
            <person name="Arteaga-Vazquez M.A."/>
            <person name="Balasubrmanian S."/>
            <person name="Barry K."/>
            <person name="Bauer D."/>
            <person name="Boehm C.R."/>
            <person name="Briginshaw L."/>
            <person name="Caballero-Perez J."/>
            <person name="Catarino B."/>
            <person name="Chen F."/>
            <person name="Chiyoda S."/>
            <person name="Chovatia M."/>
            <person name="Davies K.M."/>
            <person name="Delmans M."/>
            <person name="Demura T."/>
            <person name="Dierschke T."/>
            <person name="Dolan L."/>
            <person name="Dorantes-Acosta A.E."/>
            <person name="Eklund D.M."/>
            <person name="Florent S.N."/>
            <person name="Flores-Sandoval E."/>
            <person name="Fujiyama A."/>
            <person name="Fukuzawa H."/>
            <person name="Galik B."/>
            <person name="Grimanelli D."/>
            <person name="Grimwood J."/>
            <person name="Grossniklaus U."/>
            <person name="Hamada T."/>
            <person name="Haseloff J."/>
            <person name="Hetherington A.J."/>
            <person name="Higo A."/>
            <person name="Hirakawa Y."/>
            <person name="Hundley H.N."/>
            <person name="Ikeda Y."/>
            <person name="Inoue K."/>
            <person name="Inoue S.I."/>
            <person name="Ishida S."/>
            <person name="Jia Q."/>
            <person name="Kakita M."/>
            <person name="Kanazawa T."/>
            <person name="Kawai Y."/>
            <person name="Kawashima T."/>
            <person name="Kennedy M."/>
            <person name="Kinose K."/>
            <person name="Kinoshita T."/>
            <person name="Kohara Y."/>
            <person name="Koide E."/>
            <person name="Komatsu K."/>
            <person name="Kopischke S."/>
            <person name="Kubo M."/>
            <person name="Kyozuka J."/>
            <person name="Lagercrantz U."/>
            <person name="Lin S.S."/>
            <person name="Lindquist E."/>
            <person name="Lipzen A.M."/>
            <person name="Lu C.W."/>
            <person name="De Luna E."/>
            <person name="Martienssen R.A."/>
            <person name="Minamino N."/>
            <person name="Mizutani M."/>
            <person name="Mizutani M."/>
            <person name="Mochizuki N."/>
            <person name="Monte I."/>
            <person name="Mosher R."/>
            <person name="Nagasaki H."/>
            <person name="Nakagami H."/>
            <person name="Naramoto S."/>
            <person name="Nishitani K."/>
            <person name="Ohtani M."/>
            <person name="Okamoto T."/>
            <person name="Okumura M."/>
            <person name="Phillips J."/>
            <person name="Pollak B."/>
            <person name="Reinders A."/>
            <person name="Rovekamp M."/>
            <person name="Sano R."/>
            <person name="Sawa S."/>
            <person name="Schmid M.W."/>
            <person name="Shirakawa M."/>
            <person name="Solano R."/>
            <person name="Spunde A."/>
            <person name="Suetsugu N."/>
            <person name="Sugano S."/>
            <person name="Sugiyama A."/>
            <person name="Sun R."/>
            <person name="Suzuki Y."/>
            <person name="Takenaka M."/>
            <person name="Takezawa D."/>
            <person name="Tomogane H."/>
            <person name="Tsuzuki M."/>
            <person name="Ueda T."/>
            <person name="Umeda M."/>
            <person name="Ward J.M."/>
            <person name="Watanabe Y."/>
            <person name="Yazaki K."/>
            <person name="Yokoyama R."/>
            <person name="Yoshitake Y."/>
            <person name="Yotsui I."/>
            <person name="Zachgo S."/>
            <person name="Schmutz J."/>
        </authorList>
    </citation>
    <scope>NUCLEOTIDE SEQUENCE [LARGE SCALE GENOMIC DNA]</scope>
    <source>
        <strain evidence="9">Tak-1</strain>
    </source>
</reference>
<keyword evidence="2" id="KW-0479">Metal-binding</keyword>
<dbReference type="PROSITE" id="PS50021">
    <property type="entry name" value="CH"/>
    <property type="match status" value="4"/>
</dbReference>
<dbReference type="FunFam" id="1.10.418.10:FF:000031">
    <property type="entry name" value="Fimbrin-2 like"/>
    <property type="match status" value="1"/>
</dbReference>
<evidence type="ECO:0000256" key="3">
    <source>
        <dbReference type="ARBA" id="ARBA00022737"/>
    </source>
</evidence>
<dbReference type="InterPro" id="IPR011992">
    <property type="entry name" value="EF-hand-dom_pair"/>
</dbReference>
<keyword evidence="4" id="KW-0106">Calcium</keyword>
<dbReference type="OMA" id="VNHPPFK"/>
<name>A0A2R6XU72_MARPO</name>
<gene>
    <name evidence="8" type="ORF">MARPO_0002s0131</name>
</gene>
<keyword evidence="9" id="KW-1185">Reference proteome</keyword>
<feature type="domain" description="Calponin-homology (CH)" evidence="7">
    <location>
        <begin position="266"/>
        <end position="369"/>
    </location>
</feature>
<dbReference type="GO" id="GO:0032432">
    <property type="term" value="C:actin filament bundle"/>
    <property type="evidence" value="ECO:0000318"/>
    <property type="project" value="GO_Central"/>
</dbReference>
<dbReference type="OrthoDB" id="431378at2759"/>
<dbReference type="CDD" id="cd21299">
    <property type="entry name" value="CH_AtFIM_like_rpt3"/>
    <property type="match status" value="1"/>
</dbReference>
<dbReference type="GO" id="GO:0005884">
    <property type="term" value="C:actin filament"/>
    <property type="evidence" value="ECO:0000318"/>
    <property type="project" value="GO_Central"/>
</dbReference>
<dbReference type="PANTHER" id="PTHR19961:SF18">
    <property type="entry name" value="FI19014P1"/>
    <property type="match status" value="1"/>
</dbReference>
<dbReference type="GO" id="GO:0046872">
    <property type="term" value="F:metal ion binding"/>
    <property type="evidence" value="ECO:0007669"/>
    <property type="project" value="UniProtKB-KW"/>
</dbReference>